<name>J9FW88_9ZZZZ</name>
<protein>
    <submittedName>
        <fullName evidence="2">Peptidyl-arginine deiminase family protein</fullName>
    </submittedName>
</protein>
<dbReference type="AlphaFoldDB" id="J9FW88"/>
<gene>
    <name evidence="2" type="ORF">EVA_12624</name>
</gene>
<dbReference type="InterPro" id="IPR007466">
    <property type="entry name" value="Peptidyl-Arg-deiminase_porph"/>
</dbReference>
<accession>J9FW88</accession>
<reference evidence="2" key="1">
    <citation type="journal article" date="2012" name="PLoS ONE">
        <title>Gene sets for utilization of primary and secondary nutrition supplies in the distal gut of endangered iberian lynx.</title>
        <authorList>
            <person name="Alcaide M."/>
            <person name="Messina E."/>
            <person name="Richter M."/>
            <person name="Bargiela R."/>
            <person name="Peplies J."/>
            <person name="Huws S.A."/>
            <person name="Newbold C.J."/>
            <person name="Golyshin P.N."/>
            <person name="Simon M.A."/>
            <person name="Lopez G."/>
            <person name="Yakimov M.M."/>
            <person name="Ferrer M."/>
        </authorList>
    </citation>
    <scope>NUCLEOTIDE SEQUENCE</scope>
</reference>
<proteinExistence type="predicted"/>
<dbReference type="EMBL" id="AMCI01003886">
    <property type="protein sequence ID" value="EJW99266.1"/>
    <property type="molecule type" value="Genomic_DNA"/>
</dbReference>
<evidence type="ECO:0000313" key="2">
    <source>
        <dbReference type="EMBL" id="EJW99266.1"/>
    </source>
</evidence>
<dbReference type="GO" id="GO:0004668">
    <property type="term" value="F:protein-arginine deiminase activity"/>
    <property type="evidence" value="ECO:0007669"/>
    <property type="project" value="InterPro"/>
</dbReference>
<dbReference type="PANTHER" id="PTHR31377">
    <property type="entry name" value="AGMATINE DEIMINASE-RELATED"/>
    <property type="match status" value="1"/>
</dbReference>
<dbReference type="Gene3D" id="3.75.10.10">
    <property type="entry name" value="L-arginine/glycine Amidinotransferase, Chain A"/>
    <property type="match status" value="1"/>
</dbReference>
<dbReference type="GO" id="GO:0009446">
    <property type="term" value="P:putrescine biosynthetic process"/>
    <property type="evidence" value="ECO:0007669"/>
    <property type="project" value="InterPro"/>
</dbReference>
<sequence length="381" mass="43459">MGFIANNLKEQQELTDLELILKDDNTHWDIQRNHKMLAPEWFPQSGVQLTWPHENTDWADMLEEVTACYLRLAYEIALREPLIIVCPNIEAVKTLIDEQLPQSAKDNIRYFACPTNDTWARDHAFLTVIDTAGIQLLDYRFNGWGGKFEATYDNAINRRLYEAGVVKGNYTSRLDFELEGGSIESDGKGTLLTTAECLLNPNRNPQYDKAQIESILAEDFGIDHFLWLEHGALAGDDTDSHVDTLARLCPNDTIVYVQCQRPTDKHYEDLRLMEAELQAFRTREGEPFRLIPVPLPEAIYDEDGERLPATYANYLVMNRTVLFPTYAQPEGDEMAKRALQQAFPGYDIVGVDCRALIRQHGSLHCATMQYPRGVVPEKESV</sequence>
<dbReference type="GO" id="GO:0047632">
    <property type="term" value="F:agmatine deiminase activity"/>
    <property type="evidence" value="ECO:0007669"/>
    <property type="project" value="TreeGrafter"/>
</dbReference>
<dbReference type="Pfam" id="PF04371">
    <property type="entry name" value="PAD_porph"/>
    <property type="match status" value="1"/>
</dbReference>
<dbReference type="PANTHER" id="PTHR31377:SF0">
    <property type="entry name" value="AGMATINE DEIMINASE-RELATED"/>
    <property type="match status" value="1"/>
</dbReference>
<evidence type="ECO:0000256" key="1">
    <source>
        <dbReference type="ARBA" id="ARBA00022801"/>
    </source>
</evidence>
<comment type="caution">
    <text evidence="2">The sequence shown here is derived from an EMBL/GenBank/DDBJ whole genome shotgun (WGS) entry which is preliminary data.</text>
</comment>
<organism evidence="2">
    <name type="scientific">gut metagenome</name>
    <dbReference type="NCBI Taxonomy" id="749906"/>
    <lineage>
        <taxon>unclassified sequences</taxon>
        <taxon>metagenomes</taxon>
        <taxon>organismal metagenomes</taxon>
    </lineage>
</organism>
<dbReference type="SUPFAM" id="SSF55909">
    <property type="entry name" value="Pentein"/>
    <property type="match status" value="1"/>
</dbReference>
<keyword evidence="1" id="KW-0378">Hydrolase</keyword>